<dbReference type="GO" id="GO:0004252">
    <property type="term" value="F:serine-type endopeptidase activity"/>
    <property type="evidence" value="ECO:0007669"/>
    <property type="project" value="TreeGrafter"/>
</dbReference>
<dbReference type="Gene3D" id="2.40.10.120">
    <property type="match status" value="1"/>
</dbReference>
<dbReference type="RefSeq" id="WP_231617180.1">
    <property type="nucleotide sequence ID" value="NZ_SJPY01000001.1"/>
</dbReference>
<dbReference type="SMART" id="SM00228">
    <property type="entry name" value="PDZ"/>
    <property type="match status" value="1"/>
</dbReference>
<gene>
    <name evidence="4" type="ORF">Q31b_00050</name>
</gene>
<comment type="caution">
    <text evidence="4">The sequence shown here is derived from an EMBL/GenBank/DDBJ whole genome shotgun (WGS) entry which is preliminary data.</text>
</comment>
<dbReference type="SUPFAM" id="SSF50156">
    <property type="entry name" value="PDZ domain-like"/>
    <property type="match status" value="1"/>
</dbReference>
<comment type="similarity">
    <text evidence="1">Belongs to the peptidase S1C family.</text>
</comment>
<dbReference type="PANTHER" id="PTHR22939">
    <property type="entry name" value="SERINE PROTEASE FAMILY S1C HTRA-RELATED"/>
    <property type="match status" value="1"/>
</dbReference>
<dbReference type="AlphaFoldDB" id="A0A5C6E8J4"/>
<dbReference type="Gene3D" id="2.40.10.10">
    <property type="entry name" value="Trypsin-like serine proteases"/>
    <property type="match status" value="1"/>
</dbReference>
<dbReference type="Gene3D" id="2.30.42.10">
    <property type="match status" value="1"/>
</dbReference>
<name>A0A5C6E8J4_9BACT</name>
<feature type="compositionally biased region" description="Low complexity" evidence="2">
    <location>
        <begin position="35"/>
        <end position="46"/>
    </location>
</feature>
<sequence length="371" mass="40466">MLERSSLIVFVTLAIGFATAEEMLCAQDLPAQQTQTQQLQAENPQAPRERRRGSRTPEWLRRGYTVRTSSRRDNSEMVQLVEPITNTTNGSVVQVLSDGKVVSLGTIVSADGYALTKRSELSADPIRVRMHDDQVLSARVAAVGRANDLALLKIDGDFDFTAVKFDSSIPPVGSFLISAGRTGRPIGIGSMGVLPRRIKHNGRLGVVLREGSDGRAWVYEVWRDSGADDAGIEPEDRIIAVNGQEVYTSENVIQKLGRLFPGEIAQLTILRSGSVLEMNAGIRELGILQETENDSRVNGSRSTRLSGFDQVLQHDTVLKPDECGGPLLDLEGRVIGLNIARAGRVVSFALPSSLVLPEMIRLLEQARSADR</sequence>
<dbReference type="Proteomes" id="UP000315471">
    <property type="component" value="Unassembled WGS sequence"/>
</dbReference>
<evidence type="ECO:0000256" key="1">
    <source>
        <dbReference type="ARBA" id="ARBA00010541"/>
    </source>
</evidence>
<feature type="region of interest" description="Disordered" evidence="2">
    <location>
        <begin position="35"/>
        <end position="59"/>
    </location>
</feature>
<dbReference type="InterPro" id="IPR043504">
    <property type="entry name" value="Peptidase_S1_PA_chymotrypsin"/>
</dbReference>
<dbReference type="InterPro" id="IPR009003">
    <property type="entry name" value="Peptidase_S1_PA"/>
</dbReference>
<dbReference type="EMBL" id="SJPY01000001">
    <property type="protein sequence ID" value="TWU44835.1"/>
    <property type="molecule type" value="Genomic_DNA"/>
</dbReference>
<dbReference type="Pfam" id="PF13180">
    <property type="entry name" value="PDZ_2"/>
    <property type="match status" value="1"/>
</dbReference>
<evidence type="ECO:0000259" key="3">
    <source>
        <dbReference type="PROSITE" id="PS50106"/>
    </source>
</evidence>
<keyword evidence="4" id="KW-0645">Protease</keyword>
<keyword evidence="5" id="KW-1185">Reference proteome</keyword>
<dbReference type="PROSITE" id="PS50106">
    <property type="entry name" value="PDZ"/>
    <property type="match status" value="1"/>
</dbReference>
<evidence type="ECO:0000313" key="5">
    <source>
        <dbReference type="Proteomes" id="UP000315471"/>
    </source>
</evidence>
<reference evidence="4 5" key="1">
    <citation type="submission" date="2019-02" db="EMBL/GenBank/DDBJ databases">
        <title>Deep-cultivation of Planctomycetes and their phenomic and genomic characterization uncovers novel biology.</title>
        <authorList>
            <person name="Wiegand S."/>
            <person name="Jogler M."/>
            <person name="Boedeker C."/>
            <person name="Pinto D."/>
            <person name="Vollmers J."/>
            <person name="Rivas-Marin E."/>
            <person name="Kohn T."/>
            <person name="Peeters S.H."/>
            <person name="Heuer A."/>
            <person name="Rast P."/>
            <person name="Oberbeckmann S."/>
            <person name="Bunk B."/>
            <person name="Jeske O."/>
            <person name="Meyerdierks A."/>
            <person name="Storesund J.E."/>
            <person name="Kallscheuer N."/>
            <person name="Luecker S."/>
            <person name="Lage O.M."/>
            <person name="Pohl T."/>
            <person name="Merkel B.J."/>
            <person name="Hornburger P."/>
            <person name="Mueller R.-W."/>
            <person name="Bruemmer F."/>
            <person name="Labrenz M."/>
            <person name="Spormann A.M."/>
            <person name="Op Den Camp H."/>
            <person name="Overmann J."/>
            <person name="Amann R."/>
            <person name="Jetten M.S.M."/>
            <person name="Mascher T."/>
            <person name="Medema M.H."/>
            <person name="Devos D.P."/>
            <person name="Kaster A.-K."/>
            <person name="Ovreas L."/>
            <person name="Rohde M."/>
            <person name="Galperin M.Y."/>
            <person name="Jogler C."/>
        </authorList>
    </citation>
    <scope>NUCLEOTIDE SEQUENCE [LARGE SCALE GENOMIC DNA]</scope>
    <source>
        <strain evidence="4 5">Q31b</strain>
    </source>
</reference>
<accession>A0A5C6E8J4</accession>
<dbReference type="PANTHER" id="PTHR22939:SF129">
    <property type="entry name" value="SERINE PROTEASE HTRA2, MITOCHONDRIAL"/>
    <property type="match status" value="1"/>
</dbReference>
<organism evidence="4 5">
    <name type="scientific">Novipirellula aureliae</name>
    <dbReference type="NCBI Taxonomy" id="2527966"/>
    <lineage>
        <taxon>Bacteria</taxon>
        <taxon>Pseudomonadati</taxon>
        <taxon>Planctomycetota</taxon>
        <taxon>Planctomycetia</taxon>
        <taxon>Pirellulales</taxon>
        <taxon>Pirellulaceae</taxon>
        <taxon>Novipirellula</taxon>
    </lineage>
</organism>
<evidence type="ECO:0000313" key="4">
    <source>
        <dbReference type="EMBL" id="TWU44835.1"/>
    </source>
</evidence>
<proteinExistence type="inferred from homology"/>
<protein>
    <submittedName>
        <fullName evidence="4">Serine endoprotease</fullName>
    </submittedName>
</protein>
<evidence type="ECO:0000256" key="2">
    <source>
        <dbReference type="SAM" id="MobiDB-lite"/>
    </source>
</evidence>
<dbReference type="GO" id="GO:0006508">
    <property type="term" value="P:proteolysis"/>
    <property type="evidence" value="ECO:0007669"/>
    <property type="project" value="UniProtKB-KW"/>
</dbReference>
<dbReference type="SUPFAM" id="SSF50494">
    <property type="entry name" value="Trypsin-like serine proteases"/>
    <property type="match status" value="1"/>
</dbReference>
<keyword evidence="4" id="KW-0378">Hydrolase</keyword>
<dbReference type="InterPro" id="IPR036034">
    <property type="entry name" value="PDZ_sf"/>
</dbReference>
<feature type="domain" description="PDZ" evidence="3">
    <location>
        <begin position="201"/>
        <end position="256"/>
    </location>
</feature>
<dbReference type="InterPro" id="IPR001478">
    <property type="entry name" value="PDZ"/>
</dbReference>